<protein>
    <recommendedName>
        <fullName evidence="11">Tetratricopeptide repeat-containing protein</fullName>
    </recommendedName>
</protein>
<gene>
    <name evidence="9" type="ORF">GM921_16210</name>
</gene>
<dbReference type="InterPro" id="IPR019734">
    <property type="entry name" value="TPR_rpt"/>
</dbReference>
<feature type="coiled-coil region" evidence="6">
    <location>
        <begin position="326"/>
        <end position="354"/>
    </location>
</feature>
<dbReference type="PANTHER" id="PTHR46630">
    <property type="entry name" value="TETRATRICOPEPTIDE REPEAT PROTEIN 29"/>
    <property type="match status" value="1"/>
</dbReference>
<evidence type="ECO:0000256" key="1">
    <source>
        <dbReference type="ARBA" id="ARBA00004496"/>
    </source>
</evidence>
<organism evidence="9 10">
    <name type="scientific">Pedobacter planticolens</name>
    <dbReference type="NCBI Taxonomy" id="2679964"/>
    <lineage>
        <taxon>Bacteria</taxon>
        <taxon>Pseudomonadati</taxon>
        <taxon>Bacteroidota</taxon>
        <taxon>Sphingobacteriia</taxon>
        <taxon>Sphingobacteriales</taxon>
        <taxon>Sphingobacteriaceae</taxon>
        <taxon>Pedobacter</taxon>
    </lineage>
</organism>
<evidence type="ECO:0000256" key="8">
    <source>
        <dbReference type="SAM" id="SignalP"/>
    </source>
</evidence>
<dbReference type="SUPFAM" id="SSF48452">
    <property type="entry name" value="TPR-like"/>
    <property type="match status" value="1"/>
</dbReference>
<evidence type="ECO:0000256" key="6">
    <source>
        <dbReference type="SAM" id="Coils"/>
    </source>
</evidence>
<name>A0A923DZN0_9SPHI</name>
<feature type="transmembrane region" description="Helical" evidence="7">
    <location>
        <begin position="388"/>
        <end position="407"/>
    </location>
</feature>
<dbReference type="InterPro" id="IPR051476">
    <property type="entry name" value="Bac_ResReg_Asp_Phosphatase"/>
</dbReference>
<keyword evidence="7" id="KW-1133">Transmembrane helix</keyword>
<evidence type="ECO:0000256" key="3">
    <source>
        <dbReference type="ARBA" id="ARBA00022737"/>
    </source>
</evidence>
<evidence type="ECO:0000313" key="10">
    <source>
        <dbReference type="Proteomes" id="UP000601055"/>
    </source>
</evidence>
<keyword evidence="3" id="KW-0677">Repeat</keyword>
<feature type="transmembrane region" description="Helical" evidence="7">
    <location>
        <begin position="419"/>
        <end position="436"/>
    </location>
</feature>
<keyword evidence="7" id="KW-0472">Membrane</keyword>
<keyword evidence="4" id="KW-0802">TPR repeat</keyword>
<comment type="subcellular location">
    <subcellularLocation>
        <location evidence="1">Cytoplasm</location>
    </subcellularLocation>
</comment>
<dbReference type="InterPro" id="IPR011990">
    <property type="entry name" value="TPR-like_helical_dom_sf"/>
</dbReference>
<proteinExistence type="inferred from homology"/>
<feature type="signal peptide" evidence="8">
    <location>
        <begin position="1"/>
        <end position="26"/>
    </location>
</feature>
<feature type="chain" id="PRO_5037909020" description="Tetratricopeptide repeat-containing protein" evidence="8">
    <location>
        <begin position="27"/>
        <end position="470"/>
    </location>
</feature>
<dbReference type="SMART" id="SM00028">
    <property type="entry name" value="TPR"/>
    <property type="match status" value="3"/>
</dbReference>
<dbReference type="GO" id="GO:0005737">
    <property type="term" value="C:cytoplasm"/>
    <property type="evidence" value="ECO:0007669"/>
    <property type="project" value="UniProtKB-SubCell"/>
</dbReference>
<dbReference type="PANTHER" id="PTHR46630:SF1">
    <property type="entry name" value="TETRATRICOPEPTIDE REPEAT PROTEIN 29"/>
    <property type="match status" value="1"/>
</dbReference>
<feature type="transmembrane region" description="Helical" evidence="7">
    <location>
        <begin position="358"/>
        <end position="376"/>
    </location>
</feature>
<sequence>MPQNIARIKPSLIILFFLFTTLSAVAQNKLADKFINELKQQKIDSLQTNIVLAWVNLENNGLYDSPFYPRQIIAIGQKQKNTDVEALGLANLGYYFYTTENQPLALEQFLKAMQLGEQRNSPRVMLRLYHLMGVHDEPNRLKYFQKALMIAKQTKEINWQTLITLGIGDIYFFKLKQYDLALQHYQRAYEMNFQLNKMGKQSFDLDVDILTSLGSTYQKLNNPTLAIAYFRLGLQAVCKVNTNREFTMVYESLASYFKETKNVDSAFYYASKFYNLTQNNPSYIKKATASQMLYEIYKERGDTGNALKYHEIFTIAKDSLNSISKTKKLESLLVQEKERQKELTEKREQEQERNKRNLQYSAIALGLICFVILFLLLSRTVIVNQKLISFLGTLALLIIFEFLNLLLHPYLGDLTHHSPILMLITMVCIAAILVPLHHKIEHKVVHQLMEKNKQVRLAAAKKIIEQQEDK</sequence>
<dbReference type="Proteomes" id="UP000601055">
    <property type="component" value="Unassembled WGS sequence"/>
</dbReference>
<evidence type="ECO:0000256" key="5">
    <source>
        <dbReference type="ARBA" id="ARBA00038253"/>
    </source>
</evidence>
<dbReference type="EMBL" id="WNXD01000002">
    <property type="protein sequence ID" value="MBB2147049.1"/>
    <property type="molecule type" value="Genomic_DNA"/>
</dbReference>
<dbReference type="AlphaFoldDB" id="A0A923DZN0"/>
<keyword evidence="10" id="KW-1185">Reference proteome</keyword>
<comment type="similarity">
    <text evidence="5">Belongs to the Rap family.</text>
</comment>
<dbReference type="RefSeq" id="WP_182923677.1">
    <property type="nucleotide sequence ID" value="NZ_WNXD01000002.1"/>
</dbReference>
<evidence type="ECO:0000313" key="9">
    <source>
        <dbReference type="EMBL" id="MBB2147049.1"/>
    </source>
</evidence>
<dbReference type="Pfam" id="PF13181">
    <property type="entry name" value="TPR_8"/>
    <property type="match status" value="2"/>
</dbReference>
<accession>A0A923DZN0</accession>
<reference evidence="9" key="1">
    <citation type="submission" date="2019-11" db="EMBL/GenBank/DDBJ databases">
        <title>Description of Pedobacter sp. LMG 31464T.</title>
        <authorList>
            <person name="Carlier A."/>
            <person name="Qi S."/>
            <person name="Vandamme P."/>
        </authorList>
    </citation>
    <scope>NUCLEOTIDE SEQUENCE</scope>
    <source>
        <strain evidence="9">LMG 31464</strain>
    </source>
</reference>
<evidence type="ECO:0008006" key="11">
    <source>
        <dbReference type="Google" id="ProtNLM"/>
    </source>
</evidence>
<evidence type="ECO:0000256" key="7">
    <source>
        <dbReference type="SAM" id="Phobius"/>
    </source>
</evidence>
<comment type="caution">
    <text evidence="9">The sequence shown here is derived from an EMBL/GenBank/DDBJ whole genome shotgun (WGS) entry which is preliminary data.</text>
</comment>
<keyword evidence="8" id="KW-0732">Signal</keyword>
<evidence type="ECO:0000256" key="2">
    <source>
        <dbReference type="ARBA" id="ARBA00022490"/>
    </source>
</evidence>
<evidence type="ECO:0000256" key="4">
    <source>
        <dbReference type="ARBA" id="ARBA00022803"/>
    </source>
</evidence>
<dbReference type="Gene3D" id="1.25.40.10">
    <property type="entry name" value="Tetratricopeptide repeat domain"/>
    <property type="match status" value="2"/>
</dbReference>
<keyword evidence="2" id="KW-0963">Cytoplasm</keyword>
<keyword evidence="6" id="KW-0175">Coiled coil</keyword>
<keyword evidence="7" id="KW-0812">Transmembrane</keyword>